<sequence length="113" mass="12150">MYSEEDSSQLLGVYSNERSASSAAAAGEMDCTEVFYLPTAQGLLPVATQINGRLYAIHSGHLNTPRRMTNAGGQVAWQRLVTGFGEVSLNLNIDEAQQWVVTHHAQVAGDTGN</sequence>
<organism evidence="1 2">
    <name type="scientific">Comamonas sediminis</name>
    <dbReference type="NCBI Taxonomy" id="1783360"/>
    <lineage>
        <taxon>Bacteria</taxon>
        <taxon>Pseudomonadati</taxon>
        <taxon>Pseudomonadota</taxon>
        <taxon>Betaproteobacteria</taxon>
        <taxon>Burkholderiales</taxon>
        <taxon>Comamonadaceae</taxon>
        <taxon>Comamonas</taxon>
    </lineage>
</organism>
<accession>A0ABV4B3M2</accession>
<dbReference type="EMBL" id="JBGBDC010000004">
    <property type="protein sequence ID" value="MEY2251531.1"/>
    <property type="molecule type" value="Genomic_DNA"/>
</dbReference>
<evidence type="ECO:0000313" key="2">
    <source>
        <dbReference type="Proteomes" id="UP001562178"/>
    </source>
</evidence>
<protein>
    <submittedName>
        <fullName evidence="1">Uncharacterized protein</fullName>
    </submittedName>
</protein>
<gene>
    <name evidence="1" type="ORF">AB7A72_11005</name>
</gene>
<proteinExistence type="predicted"/>
<evidence type="ECO:0000313" key="1">
    <source>
        <dbReference type="EMBL" id="MEY2251531.1"/>
    </source>
</evidence>
<keyword evidence="2" id="KW-1185">Reference proteome</keyword>
<dbReference type="Gene3D" id="2.180.10.10">
    <property type="entry name" value="RHS repeat-associated core"/>
    <property type="match status" value="1"/>
</dbReference>
<reference evidence="1 2" key="1">
    <citation type="journal article" date="2016" name="Int. J. Syst. Evol. Microbiol.">
        <title>Description of Comamonas sediminis sp. nov., isolated from lagoon sediments.</title>
        <authorList>
            <person name="Subhash Y."/>
            <person name="Bang J.J."/>
            <person name="You T.H."/>
            <person name="Lee S.S."/>
        </authorList>
    </citation>
    <scope>NUCLEOTIDE SEQUENCE [LARGE SCALE GENOMIC DNA]</scope>
    <source>
        <strain evidence="1 2">JCM 31169</strain>
    </source>
</reference>
<comment type="caution">
    <text evidence="1">The sequence shown here is derived from an EMBL/GenBank/DDBJ whole genome shotgun (WGS) entry which is preliminary data.</text>
</comment>
<dbReference type="Proteomes" id="UP001562178">
    <property type="component" value="Unassembled WGS sequence"/>
</dbReference>
<dbReference type="RefSeq" id="WP_369459971.1">
    <property type="nucleotide sequence ID" value="NZ_JBGBDC010000004.1"/>
</dbReference>
<name>A0ABV4B3M2_9BURK</name>